<dbReference type="PANTHER" id="PTHR47074">
    <property type="entry name" value="BNAC02G40300D PROTEIN"/>
    <property type="match status" value="1"/>
</dbReference>
<reference evidence="3" key="5">
    <citation type="journal article" date="2021" name="G3 (Bethesda)">
        <title>Aegilops tauschii genome assembly Aet v5.0 features greater sequence contiguity and improved annotation.</title>
        <authorList>
            <person name="Wang L."/>
            <person name="Zhu T."/>
            <person name="Rodriguez J.C."/>
            <person name="Deal K.R."/>
            <person name="Dubcovsky J."/>
            <person name="McGuire P.E."/>
            <person name="Lux T."/>
            <person name="Spannagl M."/>
            <person name="Mayer K.F.X."/>
            <person name="Baldrich P."/>
            <person name="Meyers B.C."/>
            <person name="Huo N."/>
            <person name="Gu Y.Q."/>
            <person name="Zhou H."/>
            <person name="Devos K.M."/>
            <person name="Bennetzen J.L."/>
            <person name="Unver T."/>
            <person name="Budak H."/>
            <person name="Gulick P.J."/>
            <person name="Galiba G."/>
            <person name="Kalapos B."/>
            <person name="Nelson D.R."/>
            <person name="Li P."/>
            <person name="You F.M."/>
            <person name="Luo M.C."/>
            <person name="Dvorak J."/>
        </authorList>
    </citation>
    <scope>NUCLEOTIDE SEQUENCE [LARGE SCALE GENOMIC DNA]</scope>
    <source>
        <strain evidence="3">cv. AL8/78</strain>
    </source>
</reference>
<keyword evidence="1" id="KW-0732">Signal</keyword>
<evidence type="ECO:0000313" key="4">
    <source>
        <dbReference type="Proteomes" id="UP000015105"/>
    </source>
</evidence>
<dbReference type="Gene3D" id="3.30.420.10">
    <property type="entry name" value="Ribonuclease H-like superfamily/Ribonuclease H"/>
    <property type="match status" value="1"/>
</dbReference>
<dbReference type="Proteomes" id="UP000015105">
    <property type="component" value="Chromosome 2D"/>
</dbReference>
<dbReference type="InterPro" id="IPR044730">
    <property type="entry name" value="RNase_H-like_dom_plant"/>
</dbReference>
<evidence type="ECO:0000259" key="2">
    <source>
        <dbReference type="Pfam" id="PF13456"/>
    </source>
</evidence>
<dbReference type="InterPro" id="IPR036397">
    <property type="entry name" value="RNaseH_sf"/>
</dbReference>
<reference evidence="3" key="4">
    <citation type="submission" date="2019-03" db="UniProtKB">
        <authorList>
            <consortium name="EnsemblPlants"/>
        </authorList>
    </citation>
    <scope>IDENTIFICATION</scope>
</reference>
<sequence length="100" mass="11174">MLLLLIVQGAAYLGAQRIFLESDCQTMVSVLKGRDYAAAELGVLFREARSLCHASFESYDFKYCKHDCNMVAHALAQFGLSADAPFSVWAVDAPDFFRSW</sequence>
<organism evidence="3 4">
    <name type="scientific">Aegilops tauschii subsp. strangulata</name>
    <name type="common">Goatgrass</name>
    <dbReference type="NCBI Taxonomy" id="200361"/>
    <lineage>
        <taxon>Eukaryota</taxon>
        <taxon>Viridiplantae</taxon>
        <taxon>Streptophyta</taxon>
        <taxon>Embryophyta</taxon>
        <taxon>Tracheophyta</taxon>
        <taxon>Spermatophyta</taxon>
        <taxon>Magnoliopsida</taxon>
        <taxon>Liliopsida</taxon>
        <taxon>Poales</taxon>
        <taxon>Poaceae</taxon>
        <taxon>BOP clade</taxon>
        <taxon>Pooideae</taxon>
        <taxon>Triticodae</taxon>
        <taxon>Triticeae</taxon>
        <taxon>Triticinae</taxon>
        <taxon>Aegilops</taxon>
    </lineage>
</organism>
<dbReference type="CDD" id="cd06222">
    <property type="entry name" value="RNase_H_like"/>
    <property type="match status" value="1"/>
</dbReference>
<reference evidence="3" key="3">
    <citation type="journal article" date="2017" name="Nature">
        <title>Genome sequence of the progenitor of the wheat D genome Aegilops tauschii.</title>
        <authorList>
            <person name="Luo M.C."/>
            <person name="Gu Y.Q."/>
            <person name="Puiu D."/>
            <person name="Wang H."/>
            <person name="Twardziok S.O."/>
            <person name="Deal K.R."/>
            <person name="Huo N."/>
            <person name="Zhu T."/>
            <person name="Wang L."/>
            <person name="Wang Y."/>
            <person name="McGuire P.E."/>
            <person name="Liu S."/>
            <person name="Long H."/>
            <person name="Ramasamy R.K."/>
            <person name="Rodriguez J.C."/>
            <person name="Van S.L."/>
            <person name="Yuan L."/>
            <person name="Wang Z."/>
            <person name="Xia Z."/>
            <person name="Xiao L."/>
            <person name="Anderson O.D."/>
            <person name="Ouyang S."/>
            <person name="Liang Y."/>
            <person name="Zimin A.V."/>
            <person name="Pertea G."/>
            <person name="Qi P."/>
            <person name="Bennetzen J.L."/>
            <person name="Dai X."/>
            <person name="Dawson M.W."/>
            <person name="Muller H.G."/>
            <person name="Kugler K."/>
            <person name="Rivarola-Duarte L."/>
            <person name="Spannagl M."/>
            <person name="Mayer K.F.X."/>
            <person name="Lu F.H."/>
            <person name="Bevan M.W."/>
            <person name="Leroy P."/>
            <person name="Li P."/>
            <person name="You F.M."/>
            <person name="Sun Q."/>
            <person name="Liu Z."/>
            <person name="Lyons E."/>
            <person name="Wicker T."/>
            <person name="Salzberg S.L."/>
            <person name="Devos K.M."/>
            <person name="Dvorak J."/>
        </authorList>
    </citation>
    <scope>NUCLEOTIDE SEQUENCE [LARGE SCALE GENOMIC DNA]</scope>
    <source>
        <strain evidence="3">cv. AL8/78</strain>
    </source>
</reference>
<dbReference type="InterPro" id="IPR052929">
    <property type="entry name" value="RNase_H-like_EbsB-rel"/>
</dbReference>
<proteinExistence type="predicted"/>
<feature type="chain" id="PRO_5019314463" description="RNase H type-1 domain-containing protein" evidence="1">
    <location>
        <begin position="16"/>
        <end position="100"/>
    </location>
</feature>
<accession>A0A453DEL3</accession>
<dbReference type="GO" id="GO:0003676">
    <property type="term" value="F:nucleic acid binding"/>
    <property type="evidence" value="ECO:0007669"/>
    <property type="project" value="InterPro"/>
</dbReference>
<name>A0A453DEL3_AEGTS</name>
<reference evidence="4" key="1">
    <citation type="journal article" date="2014" name="Science">
        <title>Ancient hybridizations among the ancestral genomes of bread wheat.</title>
        <authorList>
            <consortium name="International Wheat Genome Sequencing Consortium,"/>
            <person name="Marcussen T."/>
            <person name="Sandve S.R."/>
            <person name="Heier L."/>
            <person name="Spannagl M."/>
            <person name="Pfeifer M."/>
            <person name="Jakobsen K.S."/>
            <person name="Wulff B.B."/>
            <person name="Steuernagel B."/>
            <person name="Mayer K.F."/>
            <person name="Olsen O.A."/>
        </authorList>
    </citation>
    <scope>NUCLEOTIDE SEQUENCE [LARGE SCALE GENOMIC DNA]</scope>
    <source>
        <strain evidence="4">cv. AL8/78</strain>
    </source>
</reference>
<dbReference type="AlphaFoldDB" id="A0A453DEL3"/>
<feature type="signal peptide" evidence="1">
    <location>
        <begin position="1"/>
        <end position="15"/>
    </location>
</feature>
<dbReference type="EnsemblPlants" id="AET2Gv21207100.15">
    <property type="protein sequence ID" value="AET2Gv21207100.15"/>
    <property type="gene ID" value="AET2Gv21207100"/>
</dbReference>
<keyword evidence="4" id="KW-1185">Reference proteome</keyword>
<evidence type="ECO:0000313" key="3">
    <source>
        <dbReference type="EnsemblPlants" id="AET2Gv21207100.15"/>
    </source>
</evidence>
<dbReference type="PANTHER" id="PTHR47074:SF11">
    <property type="entry name" value="REVERSE TRANSCRIPTASE-LIKE PROTEIN"/>
    <property type="match status" value="1"/>
</dbReference>
<dbReference type="Gramene" id="AET2Gv21207100.15">
    <property type="protein sequence ID" value="AET2Gv21207100.15"/>
    <property type="gene ID" value="AET2Gv21207100"/>
</dbReference>
<dbReference type="Pfam" id="PF13456">
    <property type="entry name" value="RVT_3"/>
    <property type="match status" value="1"/>
</dbReference>
<evidence type="ECO:0000256" key="1">
    <source>
        <dbReference type="SAM" id="SignalP"/>
    </source>
</evidence>
<dbReference type="GO" id="GO:0004523">
    <property type="term" value="F:RNA-DNA hybrid ribonuclease activity"/>
    <property type="evidence" value="ECO:0007669"/>
    <property type="project" value="InterPro"/>
</dbReference>
<reference evidence="4" key="2">
    <citation type="journal article" date="2017" name="Nat. Plants">
        <title>The Aegilops tauschii genome reveals multiple impacts of transposons.</title>
        <authorList>
            <person name="Zhao G."/>
            <person name="Zou C."/>
            <person name="Li K."/>
            <person name="Wang K."/>
            <person name="Li T."/>
            <person name="Gao L."/>
            <person name="Zhang X."/>
            <person name="Wang H."/>
            <person name="Yang Z."/>
            <person name="Liu X."/>
            <person name="Jiang W."/>
            <person name="Mao L."/>
            <person name="Kong X."/>
            <person name="Jiao Y."/>
            <person name="Jia J."/>
        </authorList>
    </citation>
    <scope>NUCLEOTIDE SEQUENCE [LARGE SCALE GENOMIC DNA]</scope>
    <source>
        <strain evidence="4">cv. AL8/78</strain>
    </source>
</reference>
<feature type="domain" description="RNase H type-1" evidence="2">
    <location>
        <begin position="8"/>
        <end position="78"/>
    </location>
</feature>
<dbReference type="InterPro" id="IPR002156">
    <property type="entry name" value="RNaseH_domain"/>
</dbReference>
<protein>
    <recommendedName>
        <fullName evidence="2">RNase H type-1 domain-containing protein</fullName>
    </recommendedName>
</protein>